<comment type="similarity">
    <text evidence="2">Belongs to the peptidase M13 family.</text>
</comment>
<evidence type="ECO:0000259" key="9">
    <source>
        <dbReference type="Pfam" id="PF01431"/>
    </source>
</evidence>
<dbReference type="GO" id="GO:0046872">
    <property type="term" value="F:metal ion binding"/>
    <property type="evidence" value="ECO:0007669"/>
    <property type="project" value="UniProtKB-KW"/>
</dbReference>
<feature type="chain" id="PRO_5041279388" evidence="8">
    <location>
        <begin position="22"/>
        <end position="777"/>
    </location>
</feature>
<evidence type="ECO:0000256" key="7">
    <source>
        <dbReference type="ARBA" id="ARBA00023049"/>
    </source>
</evidence>
<dbReference type="InterPro" id="IPR008753">
    <property type="entry name" value="Peptidase_M13_N"/>
</dbReference>
<name>A0AA45WYV9_9CLOT</name>
<dbReference type="RefSeq" id="WP_283410776.1">
    <property type="nucleotide sequence ID" value="NZ_FXUF01000021.1"/>
</dbReference>
<evidence type="ECO:0000256" key="6">
    <source>
        <dbReference type="ARBA" id="ARBA00022833"/>
    </source>
</evidence>
<dbReference type="Pfam" id="PF01431">
    <property type="entry name" value="Peptidase_M13"/>
    <property type="match status" value="1"/>
</dbReference>
<sequence>MKRMTALLMVVVLLSSLLVGFSEKPAIDPDAPLNHTQAVEMIYNAAANYNDAITKSALRAVYAQVQRETGKSRFVTKPESYAMLAHAFDLSDAPTGNNLRNGIFSETLLNDTGVEDRYIQQLSALGIVTEEEVADKSTITTAELRRMLSKIYTYLGTNPKDDFFTAVNMEWLETAEIPPGEFGFDTFTEIQLQNNEKIEEVILAAAEEVSETGSASQKIGDFYKSFVNMEERNRIGIEPLNEYINMIDAAKTVDELVEVDAFFSNNLGVETLFYFYIMNDSMDSSKNALYYFGLFYNNRKAEYVEPEEGFTEAYLDYLATVLGFWGGDKNDAQALYDLEKKIAEVSLEPQDYYNVDKYYNPYSTAGLAEYFAGFDFEKALKLFGFEHSGTIIVFDEEAVKRSAELMTQDNLETLKMMSKVRLFNAFSDVLGEEHVKAMEEFNQRAYGIEGEKTLEQKAVEKEKSLFPDYIGILYAENYFSEEAKADVEAMVQEFIGQYQVMLSENTWMSEETKEKAIEKLEAITVKIGYPDQWDTALDDVIIVEDKVFENNAAVLKAQKSNSKMELYQPVDREKWTVTVYEVNAYYNPMANEIIFPAGILQGEFYDFNRFREENLGAIGAVIAHEITHSFDNNGAKYDKDGNANEWWTEKDLATFEALQGKVIAEFDGIEIIPGIFSNGANTISENIADLGGVKCALAVAMQDENADLTKFFESYARMWKSIMTRERTDYWNKSGVHSNEIVRVNRILSNFDEFYTAYDINEDDDMYISQDRRVGIW</sequence>
<evidence type="ECO:0000256" key="3">
    <source>
        <dbReference type="ARBA" id="ARBA00022670"/>
    </source>
</evidence>
<keyword evidence="12" id="KW-1185">Reference proteome</keyword>
<feature type="signal peptide" evidence="8">
    <location>
        <begin position="1"/>
        <end position="21"/>
    </location>
</feature>
<feature type="domain" description="Peptidase M13 C-terminal" evidence="9">
    <location>
        <begin position="583"/>
        <end position="774"/>
    </location>
</feature>
<keyword evidence="7" id="KW-0482">Metalloprotease</keyword>
<dbReference type="SUPFAM" id="SSF55486">
    <property type="entry name" value="Metalloproteases ('zincins'), catalytic domain"/>
    <property type="match status" value="1"/>
</dbReference>
<dbReference type="Gene3D" id="3.40.390.10">
    <property type="entry name" value="Collagenase (Catalytic Domain)"/>
    <property type="match status" value="1"/>
</dbReference>
<keyword evidence="3" id="KW-0645">Protease</keyword>
<evidence type="ECO:0000256" key="8">
    <source>
        <dbReference type="SAM" id="SignalP"/>
    </source>
</evidence>
<dbReference type="PANTHER" id="PTHR11733:SF167">
    <property type="entry name" value="FI17812P1-RELATED"/>
    <property type="match status" value="1"/>
</dbReference>
<keyword evidence="6" id="KW-0862">Zinc</keyword>
<dbReference type="PROSITE" id="PS51885">
    <property type="entry name" value="NEPRILYSIN"/>
    <property type="match status" value="1"/>
</dbReference>
<gene>
    <name evidence="11" type="ORF">SAMN06296020_12126</name>
</gene>
<comment type="cofactor">
    <cofactor evidence="1">
        <name>Zn(2+)</name>
        <dbReference type="ChEBI" id="CHEBI:29105"/>
    </cofactor>
</comment>
<evidence type="ECO:0000256" key="4">
    <source>
        <dbReference type="ARBA" id="ARBA00022723"/>
    </source>
</evidence>
<dbReference type="InterPro" id="IPR042089">
    <property type="entry name" value="Peptidase_M13_dom_2"/>
</dbReference>
<dbReference type="Gene3D" id="1.10.1380.10">
    <property type="entry name" value="Neutral endopeptidase , domain2"/>
    <property type="match status" value="1"/>
</dbReference>
<reference evidence="11" key="1">
    <citation type="submission" date="2017-05" db="EMBL/GenBank/DDBJ databases">
        <authorList>
            <person name="Varghese N."/>
            <person name="Submissions S."/>
        </authorList>
    </citation>
    <scope>NUCLEOTIDE SEQUENCE</scope>
    <source>
        <strain evidence="11">Su22</strain>
    </source>
</reference>
<dbReference type="Pfam" id="PF05649">
    <property type="entry name" value="Peptidase_M13_N"/>
    <property type="match status" value="1"/>
</dbReference>
<dbReference type="CDD" id="cd08662">
    <property type="entry name" value="M13"/>
    <property type="match status" value="1"/>
</dbReference>
<evidence type="ECO:0000256" key="1">
    <source>
        <dbReference type="ARBA" id="ARBA00001947"/>
    </source>
</evidence>
<dbReference type="GO" id="GO:0004222">
    <property type="term" value="F:metalloendopeptidase activity"/>
    <property type="evidence" value="ECO:0007669"/>
    <property type="project" value="InterPro"/>
</dbReference>
<dbReference type="GO" id="GO:0005886">
    <property type="term" value="C:plasma membrane"/>
    <property type="evidence" value="ECO:0007669"/>
    <property type="project" value="TreeGrafter"/>
</dbReference>
<proteinExistence type="inferred from homology"/>
<dbReference type="Proteomes" id="UP001158066">
    <property type="component" value="Unassembled WGS sequence"/>
</dbReference>
<dbReference type="EMBL" id="FXUF01000021">
    <property type="protein sequence ID" value="SMP70860.1"/>
    <property type="molecule type" value="Genomic_DNA"/>
</dbReference>
<dbReference type="GO" id="GO:0016485">
    <property type="term" value="P:protein processing"/>
    <property type="evidence" value="ECO:0007669"/>
    <property type="project" value="TreeGrafter"/>
</dbReference>
<accession>A0AA45WYV9</accession>
<dbReference type="InterPro" id="IPR000718">
    <property type="entry name" value="Peptidase_M13"/>
</dbReference>
<evidence type="ECO:0000256" key="5">
    <source>
        <dbReference type="ARBA" id="ARBA00022801"/>
    </source>
</evidence>
<organism evidence="11 12">
    <name type="scientific">Anoxynatronum buryatiense</name>
    <dbReference type="NCBI Taxonomy" id="489973"/>
    <lineage>
        <taxon>Bacteria</taxon>
        <taxon>Bacillati</taxon>
        <taxon>Bacillota</taxon>
        <taxon>Clostridia</taxon>
        <taxon>Eubacteriales</taxon>
        <taxon>Clostridiaceae</taxon>
        <taxon>Anoxynatronum</taxon>
    </lineage>
</organism>
<evidence type="ECO:0000259" key="10">
    <source>
        <dbReference type="Pfam" id="PF05649"/>
    </source>
</evidence>
<dbReference type="PRINTS" id="PR00786">
    <property type="entry name" value="NEPRILYSIN"/>
</dbReference>
<keyword evidence="5" id="KW-0378">Hydrolase</keyword>
<keyword evidence="8" id="KW-0732">Signal</keyword>
<dbReference type="PANTHER" id="PTHR11733">
    <property type="entry name" value="ZINC METALLOPROTEASE FAMILY M13 NEPRILYSIN-RELATED"/>
    <property type="match status" value="1"/>
</dbReference>
<protein>
    <submittedName>
        <fullName evidence="11">Endopeptidase</fullName>
    </submittedName>
</protein>
<evidence type="ECO:0000313" key="12">
    <source>
        <dbReference type="Proteomes" id="UP001158066"/>
    </source>
</evidence>
<evidence type="ECO:0000313" key="11">
    <source>
        <dbReference type="EMBL" id="SMP70860.1"/>
    </source>
</evidence>
<dbReference type="InterPro" id="IPR018497">
    <property type="entry name" value="Peptidase_M13_C"/>
</dbReference>
<dbReference type="AlphaFoldDB" id="A0AA45WYV9"/>
<comment type="caution">
    <text evidence="11">The sequence shown here is derived from an EMBL/GenBank/DDBJ whole genome shotgun (WGS) entry which is preliminary data.</text>
</comment>
<feature type="domain" description="Peptidase M13 N-terminal" evidence="10">
    <location>
        <begin position="159"/>
        <end position="530"/>
    </location>
</feature>
<dbReference type="InterPro" id="IPR024079">
    <property type="entry name" value="MetalloPept_cat_dom_sf"/>
</dbReference>
<evidence type="ECO:0000256" key="2">
    <source>
        <dbReference type="ARBA" id="ARBA00007357"/>
    </source>
</evidence>
<keyword evidence="4" id="KW-0479">Metal-binding</keyword>